<feature type="compositionally biased region" description="Pro residues" evidence="6">
    <location>
        <begin position="239"/>
        <end position="259"/>
    </location>
</feature>
<dbReference type="InterPro" id="IPR013783">
    <property type="entry name" value="Ig-like_fold"/>
</dbReference>
<dbReference type="PANTHER" id="PTHR10809">
    <property type="entry name" value="VESICLE-ASSOCIATED MEMBRANE PROTEIN-ASSOCIATED PROTEIN"/>
    <property type="match status" value="1"/>
</dbReference>
<feature type="region of interest" description="Disordered" evidence="6">
    <location>
        <begin position="297"/>
        <end position="334"/>
    </location>
</feature>
<accession>A0A2G8RM03</accession>
<comment type="caution">
    <text evidence="10">The sequence shown here is derived from an EMBL/GenBank/DDBJ whole genome shotgun (WGS) entry which is preliminary data.</text>
</comment>
<dbReference type="STRING" id="1077348.A0A2G8RM03"/>
<dbReference type="GO" id="GO:0005886">
    <property type="term" value="C:plasma membrane"/>
    <property type="evidence" value="ECO:0007669"/>
    <property type="project" value="TreeGrafter"/>
</dbReference>
<keyword evidence="8" id="KW-0732">Signal</keyword>
<keyword evidence="4 7" id="KW-1133">Transmembrane helix</keyword>
<keyword evidence="11" id="KW-1185">Reference proteome</keyword>
<evidence type="ECO:0000256" key="1">
    <source>
        <dbReference type="ARBA" id="ARBA00004211"/>
    </source>
</evidence>
<evidence type="ECO:0000256" key="5">
    <source>
        <dbReference type="ARBA" id="ARBA00023136"/>
    </source>
</evidence>
<evidence type="ECO:0000256" key="6">
    <source>
        <dbReference type="SAM" id="MobiDB-lite"/>
    </source>
</evidence>
<dbReference type="InterPro" id="IPR008962">
    <property type="entry name" value="PapD-like_sf"/>
</dbReference>
<dbReference type="GO" id="GO:0061817">
    <property type="term" value="P:endoplasmic reticulum-plasma membrane tethering"/>
    <property type="evidence" value="ECO:0007669"/>
    <property type="project" value="TreeGrafter"/>
</dbReference>
<feature type="chain" id="PRO_5013768931" evidence="8">
    <location>
        <begin position="26"/>
        <end position="372"/>
    </location>
</feature>
<dbReference type="PROSITE" id="PS50202">
    <property type="entry name" value="MSP"/>
    <property type="match status" value="1"/>
</dbReference>
<dbReference type="InterPro" id="IPR000535">
    <property type="entry name" value="MSP_dom"/>
</dbReference>
<evidence type="ECO:0000259" key="9">
    <source>
        <dbReference type="PROSITE" id="PS50202"/>
    </source>
</evidence>
<evidence type="ECO:0000256" key="3">
    <source>
        <dbReference type="ARBA" id="ARBA00022692"/>
    </source>
</evidence>
<feature type="domain" description="MSP" evidence="9">
    <location>
        <begin position="16"/>
        <end position="140"/>
    </location>
</feature>
<comment type="similarity">
    <text evidence="2">Belongs to the VAMP-associated protein (VAP) (TC 9.B.17) family.</text>
</comment>
<feature type="signal peptide" evidence="8">
    <location>
        <begin position="1"/>
        <end position="25"/>
    </location>
</feature>
<dbReference type="AlphaFoldDB" id="A0A2G8RM03"/>
<dbReference type="GO" id="GO:0033149">
    <property type="term" value="F:FFAT motif binding"/>
    <property type="evidence" value="ECO:0007669"/>
    <property type="project" value="TreeGrafter"/>
</dbReference>
<dbReference type="Gene3D" id="2.60.40.10">
    <property type="entry name" value="Immunoglobulins"/>
    <property type="match status" value="1"/>
</dbReference>
<feature type="transmembrane region" description="Helical" evidence="7">
    <location>
        <begin position="352"/>
        <end position="371"/>
    </location>
</feature>
<organism evidence="10 11">
    <name type="scientific">Ganoderma sinense ZZ0214-1</name>
    <dbReference type="NCBI Taxonomy" id="1077348"/>
    <lineage>
        <taxon>Eukaryota</taxon>
        <taxon>Fungi</taxon>
        <taxon>Dikarya</taxon>
        <taxon>Basidiomycota</taxon>
        <taxon>Agaricomycotina</taxon>
        <taxon>Agaricomycetes</taxon>
        <taxon>Polyporales</taxon>
        <taxon>Polyporaceae</taxon>
        <taxon>Ganoderma</taxon>
    </lineage>
</organism>
<dbReference type="GO" id="GO:0005789">
    <property type="term" value="C:endoplasmic reticulum membrane"/>
    <property type="evidence" value="ECO:0007669"/>
    <property type="project" value="InterPro"/>
</dbReference>
<dbReference type="Proteomes" id="UP000230002">
    <property type="component" value="Unassembled WGS sequence"/>
</dbReference>
<evidence type="ECO:0000256" key="4">
    <source>
        <dbReference type="ARBA" id="ARBA00022989"/>
    </source>
</evidence>
<evidence type="ECO:0000313" key="11">
    <source>
        <dbReference type="Proteomes" id="UP000230002"/>
    </source>
</evidence>
<evidence type="ECO:0000313" key="10">
    <source>
        <dbReference type="EMBL" id="PIL22338.1"/>
    </source>
</evidence>
<protein>
    <submittedName>
        <fullName evidence="10">Transporter</fullName>
    </submittedName>
</protein>
<proteinExistence type="inferred from homology"/>
<feature type="region of interest" description="Disordered" evidence="6">
    <location>
        <begin position="178"/>
        <end position="259"/>
    </location>
</feature>
<dbReference type="Pfam" id="PF00635">
    <property type="entry name" value="Motile_Sperm"/>
    <property type="match status" value="1"/>
</dbReference>
<keyword evidence="5 7" id="KW-0472">Membrane</keyword>
<reference evidence="10 11" key="1">
    <citation type="journal article" date="2015" name="Sci. Rep.">
        <title>Chromosome-level genome map provides insights into diverse defense mechanisms in the medicinal fungus Ganoderma sinense.</title>
        <authorList>
            <person name="Zhu Y."/>
            <person name="Xu J."/>
            <person name="Sun C."/>
            <person name="Zhou S."/>
            <person name="Xu H."/>
            <person name="Nelson D.R."/>
            <person name="Qian J."/>
            <person name="Song J."/>
            <person name="Luo H."/>
            <person name="Xiang L."/>
            <person name="Li Y."/>
            <person name="Xu Z."/>
            <person name="Ji A."/>
            <person name="Wang L."/>
            <person name="Lu S."/>
            <person name="Hayward A."/>
            <person name="Sun W."/>
            <person name="Li X."/>
            <person name="Schwartz D.C."/>
            <person name="Wang Y."/>
            <person name="Chen S."/>
        </authorList>
    </citation>
    <scope>NUCLEOTIDE SEQUENCE [LARGE SCALE GENOMIC DNA]</scope>
    <source>
        <strain evidence="10 11">ZZ0214-1</strain>
    </source>
</reference>
<gene>
    <name evidence="10" type="ORF">GSI_15026</name>
</gene>
<evidence type="ECO:0000256" key="8">
    <source>
        <dbReference type="SAM" id="SignalP"/>
    </source>
</evidence>
<keyword evidence="3 7" id="KW-0812">Transmembrane</keyword>
<dbReference type="GO" id="GO:0090158">
    <property type="term" value="P:endoplasmic reticulum membrane organization"/>
    <property type="evidence" value="ECO:0007669"/>
    <property type="project" value="TreeGrafter"/>
</dbReference>
<name>A0A2G8RM03_9APHY</name>
<dbReference type="EMBL" id="AYKW01000069">
    <property type="protein sequence ID" value="PIL22338.1"/>
    <property type="molecule type" value="Genomic_DNA"/>
</dbReference>
<evidence type="ECO:0000256" key="2">
    <source>
        <dbReference type="ARBA" id="ARBA00008932"/>
    </source>
</evidence>
<sequence length="372" mass="39980">MLLSSTIPCSCKCCLSAALAPLCLSIFMDDSLGPFTQSVKRTLQITNNNANSVAFKVKTTAPKLYCVRPNSGRVEPGETVEVAVMLQAMKEDLPLNTKCKDKFLIQSTVITPDKESMSLQDIWNVEGEEVHSQKIRVAYLPPEGQTVPEEDESHANMSSLLVPGQDNYATVRQFPQTNGHATREYSAGEESTALGASAQPEEHHDAPSTPPPPVAIHTPEPERPSSDEGVGIVNVNVHAPPPARPSPPPSPPAPRAVPPAAPQVIVQDPNPELVKKLEEAQAEIERLRQLIASMPEPSVAPTSVTGATELRHRRRGPASDDGSSVYDDRSTYGGRTEVGSYVGSDIGQPDGVPLQVVIIIALGVFVTTYLFF</sequence>
<dbReference type="SUPFAM" id="SSF49354">
    <property type="entry name" value="PapD-like"/>
    <property type="match status" value="1"/>
</dbReference>
<comment type="subcellular location">
    <subcellularLocation>
        <location evidence="1">Membrane</location>
        <topology evidence="1">Single-pass type IV membrane protein</topology>
    </subcellularLocation>
</comment>
<evidence type="ECO:0000256" key="7">
    <source>
        <dbReference type="SAM" id="Phobius"/>
    </source>
</evidence>
<dbReference type="OrthoDB" id="264603at2759"/>
<dbReference type="InterPro" id="IPR016763">
    <property type="entry name" value="VAP"/>
</dbReference>
<dbReference type="PANTHER" id="PTHR10809:SF6">
    <property type="entry name" value="AT11025P-RELATED"/>
    <property type="match status" value="1"/>
</dbReference>